<dbReference type="AlphaFoldDB" id="A0A1G6AIB3"/>
<dbReference type="PANTHER" id="PTHR30600">
    <property type="entry name" value="CYTOCHROME C PEROXIDASE-RELATED"/>
    <property type="match status" value="1"/>
</dbReference>
<evidence type="ECO:0000313" key="2">
    <source>
        <dbReference type="EMBL" id="SDB08142.1"/>
    </source>
</evidence>
<dbReference type="Proteomes" id="UP000198771">
    <property type="component" value="Unassembled WGS sequence"/>
</dbReference>
<dbReference type="GO" id="GO:0004130">
    <property type="term" value="F:cytochrome-c peroxidase activity"/>
    <property type="evidence" value="ECO:0007669"/>
    <property type="project" value="TreeGrafter"/>
</dbReference>
<evidence type="ECO:0008006" key="4">
    <source>
        <dbReference type="Google" id="ProtNLM"/>
    </source>
</evidence>
<dbReference type="OrthoDB" id="9805202at2"/>
<keyword evidence="1" id="KW-0472">Membrane</keyword>
<name>A0A1G6AIB3_9BACT</name>
<dbReference type="GO" id="GO:0009055">
    <property type="term" value="F:electron transfer activity"/>
    <property type="evidence" value="ECO:0007669"/>
    <property type="project" value="InterPro"/>
</dbReference>
<organism evidence="2 3">
    <name type="scientific">Desulfonatronum thiosulfatophilum</name>
    <dbReference type="NCBI Taxonomy" id="617002"/>
    <lineage>
        <taxon>Bacteria</taxon>
        <taxon>Pseudomonadati</taxon>
        <taxon>Thermodesulfobacteriota</taxon>
        <taxon>Desulfovibrionia</taxon>
        <taxon>Desulfovibrionales</taxon>
        <taxon>Desulfonatronaceae</taxon>
        <taxon>Desulfonatronum</taxon>
    </lineage>
</organism>
<keyword evidence="1" id="KW-1133">Transmembrane helix</keyword>
<dbReference type="Gene3D" id="1.10.760.10">
    <property type="entry name" value="Cytochrome c-like domain"/>
    <property type="match status" value="1"/>
</dbReference>
<dbReference type="PANTHER" id="PTHR30600:SF9">
    <property type="entry name" value="BLR7738 PROTEIN"/>
    <property type="match status" value="1"/>
</dbReference>
<proteinExistence type="predicted"/>
<keyword evidence="3" id="KW-1185">Reference proteome</keyword>
<accession>A0A1G6AIB3</accession>
<gene>
    <name evidence="2" type="ORF">SAMN05660653_00372</name>
</gene>
<dbReference type="RefSeq" id="WP_092116660.1">
    <property type="nucleotide sequence ID" value="NZ_FMXO01000002.1"/>
</dbReference>
<keyword evidence="1" id="KW-0812">Transmembrane</keyword>
<sequence length="662" mass="73095">MAETGRKRRGRAFRWTRNVIVVLVLLFMVSLLIQFEYAYMPPMDKVLNPERINTDIAYDYWGRSITRQEADELLQTEEGARLLTPAHGAVEIDPEFLQLGREAFYKETFGNEIFSTDVIGFMDGPLTMWSFIRAIIANRGQGTDNLQVRVARDAIIGGREYSRGDMVNTGLDIVPGSLSVLGMKVRYSHGRIRGGITCAACHSAVDMESGKVVEGAPNLNLNIGKLIAFAPNSAGIFANAEIGSLDDLVSDASRTVTTSDGRTVALPDPELLEDAVDRVFMSWPPGSFDSTIDLVANPSQIPDSFTWQDHPYGWTGFAGAGPFMGLSVLNNNVHALNSDGISQAEASMDLFGFDKELTYAMVLQNSSRGRYRWNPESGVQPSEFFQRNNPTPPTMGFNEMVHTPSFPKGSLISPDGLFISKNGSLVWFENNAMSAFQNTLAPPPPPIEHVEELRSLGRDVFQTAGCGDCHSGPAYTNNRVLPAREVGASPSRARANANNWEAMIFPPTTWSWDTPVPVPLNARMLEVPLDLLDMDEVRMSYAQDERGEGGFKVKGLIGLWWSPPYLHDGSIAVGPDARTQVGIPGTFHAGVRPDPVNSLRALVDRELRKRLIEVTANSEELQLVKVTGTGHEHWVDEGAGYSRQEQDALIHYLLFLEFQEDR</sequence>
<evidence type="ECO:0000256" key="1">
    <source>
        <dbReference type="SAM" id="Phobius"/>
    </source>
</evidence>
<dbReference type="GO" id="GO:0020037">
    <property type="term" value="F:heme binding"/>
    <property type="evidence" value="ECO:0007669"/>
    <property type="project" value="InterPro"/>
</dbReference>
<dbReference type="EMBL" id="FMXO01000002">
    <property type="protein sequence ID" value="SDB08142.1"/>
    <property type="molecule type" value="Genomic_DNA"/>
</dbReference>
<evidence type="ECO:0000313" key="3">
    <source>
        <dbReference type="Proteomes" id="UP000198771"/>
    </source>
</evidence>
<dbReference type="InterPro" id="IPR036909">
    <property type="entry name" value="Cyt_c-like_dom_sf"/>
</dbReference>
<reference evidence="2 3" key="1">
    <citation type="submission" date="2016-10" db="EMBL/GenBank/DDBJ databases">
        <authorList>
            <person name="de Groot N.N."/>
        </authorList>
    </citation>
    <scope>NUCLEOTIDE SEQUENCE [LARGE SCALE GENOMIC DNA]</scope>
    <source>
        <strain evidence="2 3">ASO4-2</strain>
    </source>
</reference>
<dbReference type="SUPFAM" id="SSF46626">
    <property type="entry name" value="Cytochrome c"/>
    <property type="match status" value="1"/>
</dbReference>
<feature type="transmembrane region" description="Helical" evidence="1">
    <location>
        <begin position="20"/>
        <end position="40"/>
    </location>
</feature>
<dbReference type="InterPro" id="IPR051395">
    <property type="entry name" value="Cytochrome_c_Peroxidase/MauG"/>
</dbReference>
<protein>
    <recommendedName>
        <fullName evidence="4">Cytochrome c domain-containing protein</fullName>
    </recommendedName>
</protein>
<dbReference type="STRING" id="617002.SAMN05660653_00372"/>